<comment type="subunit">
    <text evidence="10">Probably interacts with PlsX.</text>
</comment>
<dbReference type="EC" id="2.3.1.275" evidence="10"/>
<keyword evidence="8 10" id="KW-0594">Phospholipid biosynthesis</keyword>
<organism evidence="11 12">
    <name type="scientific">Croceicoccus pelagius</name>
    <dbReference type="NCBI Taxonomy" id="1703341"/>
    <lineage>
        <taxon>Bacteria</taxon>
        <taxon>Pseudomonadati</taxon>
        <taxon>Pseudomonadota</taxon>
        <taxon>Alphaproteobacteria</taxon>
        <taxon>Sphingomonadales</taxon>
        <taxon>Erythrobacteraceae</taxon>
        <taxon>Croceicoccus</taxon>
    </lineage>
</organism>
<evidence type="ECO:0000256" key="1">
    <source>
        <dbReference type="ARBA" id="ARBA00022475"/>
    </source>
</evidence>
<dbReference type="Proteomes" id="UP000598997">
    <property type="component" value="Unassembled WGS sequence"/>
</dbReference>
<sequence>MQPARVPAERKVLQVSATALISALILGYVLGSIPFGVILVRMAGAGDLHQIGSGGTGATNVLRTGRKGLAAATLLLDLLKGVLVVFLARSFWPGLEAIAGVAAIVGHCYPIWLRFKGGKGVATLMGVALGLAWPIGAVFAVVWIGVLAITRISSVGGMSAAIAAPIAAQILGYQIYAPALAAMAVVVLWRHRDNIRRLFAGKEPRIGRKKG</sequence>
<dbReference type="OrthoDB" id="9777124at2"/>
<dbReference type="AlphaFoldDB" id="A0A916YHN5"/>
<dbReference type="HAMAP" id="MF_01043">
    <property type="entry name" value="PlsY"/>
    <property type="match status" value="1"/>
</dbReference>
<evidence type="ECO:0000313" key="11">
    <source>
        <dbReference type="EMBL" id="GGD43741.1"/>
    </source>
</evidence>
<dbReference type="InterPro" id="IPR003811">
    <property type="entry name" value="G3P_acylTferase_PlsY"/>
</dbReference>
<feature type="transmembrane region" description="Helical" evidence="10">
    <location>
        <begin position="124"/>
        <end position="150"/>
    </location>
</feature>
<feature type="transmembrane region" description="Helical" evidence="10">
    <location>
        <begin position="20"/>
        <end position="40"/>
    </location>
</feature>
<accession>A0A916YHN5</accession>
<proteinExistence type="inferred from homology"/>
<dbReference type="GO" id="GO:0008654">
    <property type="term" value="P:phospholipid biosynthetic process"/>
    <property type="evidence" value="ECO:0007669"/>
    <property type="project" value="UniProtKB-UniRule"/>
</dbReference>
<evidence type="ECO:0000256" key="6">
    <source>
        <dbReference type="ARBA" id="ARBA00023098"/>
    </source>
</evidence>
<evidence type="ECO:0000256" key="2">
    <source>
        <dbReference type="ARBA" id="ARBA00022516"/>
    </source>
</evidence>
<evidence type="ECO:0000256" key="10">
    <source>
        <dbReference type="HAMAP-Rule" id="MF_01043"/>
    </source>
</evidence>
<dbReference type="EMBL" id="BMIO01000005">
    <property type="protein sequence ID" value="GGD43741.1"/>
    <property type="molecule type" value="Genomic_DNA"/>
</dbReference>
<comment type="catalytic activity">
    <reaction evidence="10">
        <text>an acyl phosphate + sn-glycerol 3-phosphate = a 1-acyl-sn-glycero-3-phosphate + phosphate</text>
        <dbReference type="Rhea" id="RHEA:34075"/>
        <dbReference type="ChEBI" id="CHEBI:43474"/>
        <dbReference type="ChEBI" id="CHEBI:57597"/>
        <dbReference type="ChEBI" id="CHEBI:57970"/>
        <dbReference type="ChEBI" id="CHEBI:59918"/>
        <dbReference type="EC" id="2.3.1.275"/>
    </reaction>
</comment>
<keyword evidence="1 10" id="KW-1003">Cell membrane</keyword>
<keyword evidence="9 10" id="KW-1208">Phospholipid metabolism</keyword>
<feature type="transmembrane region" description="Helical" evidence="10">
    <location>
        <begin position="94"/>
        <end position="112"/>
    </location>
</feature>
<keyword evidence="12" id="KW-1185">Reference proteome</keyword>
<evidence type="ECO:0000256" key="8">
    <source>
        <dbReference type="ARBA" id="ARBA00023209"/>
    </source>
</evidence>
<comment type="similarity">
    <text evidence="10">Belongs to the PlsY family.</text>
</comment>
<name>A0A916YHN5_9SPHN</name>
<keyword evidence="3 10" id="KW-0808">Transferase</keyword>
<dbReference type="PANTHER" id="PTHR30309">
    <property type="entry name" value="INNER MEMBRANE PROTEIN YGIH"/>
    <property type="match status" value="1"/>
</dbReference>
<evidence type="ECO:0000256" key="9">
    <source>
        <dbReference type="ARBA" id="ARBA00023264"/>
    </source>
</evidence>
<dbReference type="NCBIfam" id="TIGR00023">
    <property type="entry name" value="glycerol-3-phosphate 1-O-acyltransferase PlsY"/>
    <property type="match status" value="1"/>
</dbReference>
<reference evidence="11 12" key="1">
    <citation type="journal article" date="2014" name="Int. J. Syst. Evol. Microbiol.">
        <title>Complete genome sequence of Corynebacterium casei LMG S-19264T (=DSM 44701T), isolated from a smear-ripened cheese.</title>
        <authorList>
            <consortium name="US DOE Joint Genome Institute (JGI-PGF)"/>
            <person name="Walter F."/>
            <person name="Albersmeier A."/>
            <person name="Kalinowski J."/>
            <person name="Ruckert C."/>
        </authorList>
    </citation>
    <scope>NUCLEOTIDE SEQUENCE [LARGE SCALE GENOMIC DNA]</scope>
    <source>
        <strain evidence="11 12">CGMCC 1.15358</strain>
    </source>
</reference>
<dbReference type="PANTHER" id="PTHR30309:SF0">
    <property type="entry name" value="GLYCEROL-3-PHOSPHATE ACYLTRANSFERASE-RELATED"/>
    <property type="match status" value="1"/>
</dbReference>
<keyword evidence="4 10" id="KW-0812">Transmembrane</keyword>
<evidence type="ECO:0000256" key="4">
    <source>
        <dbReference type="ARBA" id="ARBA00022692"/>
    </source>
</evidence>
<comment type="function">
    <text evidence="10">Catalyzes the transfer of an acyl group from acyl-phosphate (acyl-PO(4)) to glycerol-3-phosphate (G3P) to form lysophosphatidic acid (LPA). This enzyme utilizes acyl-phosphate as fatty acyl donor, but not acyl-CoA or acyl-ACP.</text>
</comment>
<evidence type="ECO:0000256" key="3">
    <source>
        <dbReference type="ARBA" id="ARBA00022679"/>
    </source>
</evidence>
<dbReference type="Pfam" id="PF02660">
    <property type="entry name" value="G3P_acyltransf"/>
    <property type="match status" value="1"/>
</dbReference>
<keyword evidence="7 10" id="KW-0472">Membrane</keyword>
<keyword evidence="2 10" id="KW-0444">Lipid biosynthesis</keyword>
<dbReference type="GO" id="GO:0005886">
    <property type="term" value="C:plasma membrane"/>
    <property type="evidence" value="ECO:0007669"/>
    <property type="project" value="UniProtKB-SubCell"/>
</dbReference>
<comment type="caution">
    <text evidence="11">The sequence shown here is derived from an EMBL/GenBank/DDBJ whole genome shotgun (WGS) entry which is preliminary data.</text>
</comment>
<comment type="subcellular location">
    <subcellularLocation>
        <location evidence="10">Cell membrane</location>
        <topology evidence="10">Multi-pass membrane protein</topology>
    </subcellularLocation>
</comment>
<dbReference type="SMART" id="SM01207">
    <property type="entry name" value="G3P_acyltransf"/>
    <property type="match status" value="1"/>
</dbReference>
<gene>
    <name evidence="10 11" type="primary">plsY</name>
    <name evidence="11" type="ORF">GCM10010989_17350</name>
</gene>
<evidence type="ECO:0000256" key="7">
    <source>
        <dbReference type="ARBA" id="ARBA00023136"/>
    </source>
</evidence>
<evidence type="ECO:0000313" key="12">
    <source>
        <dbReference type="Proteomes" id="UP000598997"/>
    </source>
</evidence>
<keyword evidence="11" id="KW-0012">Acyltransferase</keyword>
<keyword evidence="6 10" id="KW-0443">Lipid metabolism</keyword>
<evidence type="ECO:0000256" key="5">
    <source>
        <dbReference type="ARBA" id="ARBA00022989"/>
    </source>
</evidence>
<keyword evidence="5 10" id="KW-1133">Transmembrane helix</keyword>
<comment type="pathway">
    <text evidence="10">Lipid metabolism; phospholipid metabolism.</text>
</comment>
<feature type="transmembrane region" description="Helical" evidence="10">
    <location>
        <begin position="170"/>
        <end position="189"/>
    </location>
</feature>
<dbReference type="GO" id="GO:0043772">
    <property type="term" value="F:acyl-phosphate glycerol-3-phosphate acyltransferase activity"/>
    <property type="evidence" value="ECO:0007669"/>
    <property type="project" value="UniProtKB-UniRule"/>
</dbReference>
<protein>
    <recommendedName>
        <fullName evidence="10">Glycerol-3-phosphate acyltransferase</fullName>
    </recommendedName>
    <alternativeName>
        <fullName evidence="10">Acyl-PO4 G3P acyltransferase</fullName>
    </alternativeName>
    <alternativeName>
        <fullName evidence="10">Acyl-phosphate--glycerol-3-phosphate acyltransferase</fullName>
    </alternativeName>
    <alternativeName>
        <fullName evidence="10">G3P acyltransferase</fullName>
        <shortName evidence="10">GPAT</shortName>
        <ecNumber evidence="10">2.3.1.275</ecNumber>
    </alternativeName>
    <alternativeName>
        <fullName evidence="10">Lysophosphatidic acid synthase</fullName>
        <shortName evidence="10">LPA synthase</shortName>
    </alternativeName>
</protein>